<comment type="caution">
    <text evidence="10">The sequence shown here is derived from an EMBL/GenBank/DDBJ whole genome shotgun (WGS) entry which is preliminary data.</text>
</comment>
<sequence length="268" mass="30460">MKKDGHIHTPYCPHGTKDPLESYIIKAISLGFQEISFTEHAPLPRMFSEPTPLKDSAMSMNQLEDYFKEVNGLKEKYKSSITVNAGLEVDFIEGFEQEIKAFLNEYGRLIDDSILSVHFLKHDSVYDCLDHSPDVFGGMIKRYGSVDAIYERYYQTVTLSILADLGKYKPKRIGHINLVEKFKKKFQSEKDFKDTLMAILRAVKQNGYELDYNGAGSSKPLCREPYPPLWAANAALEMGITLVYGSDAHQVKELGQGLPMMLSQEHLY</sequence>
<dbReference type="InterPro" id="IPR004013">
    <property type="entry name" value="PHP_dom"/>
</dbReference>
<dbReference type="NCBIfam" id="TIGR01856">
    <property type="entry name" value="hisJ_fam"/>
    <property type="match status" value="1"/>
</dbReference>
<keyword evidence="6 8" id="KW-0368">Histidine biosynthesis</keyword>
<dbReference type="NCBIfam" id="NF005996">
    <property type="entry name" value="PRK08123.1"/>
    <property type="match status" value="1"/>
</dbReference>
<evidence type="ECO:0000256" key="8">
    <source>
        <dbReference type="RuleBase" id="RU366003"/>
    </source>
</evidence>
<proteinExistence type="inferred from homology"/>
<dbReference type="AlphaFoldDB" id="A0A7V7UWS5"/>
<dbReference type="InterPro" id="IPR010140">
    <property type="entry name" value="Histidinol_P_phosphatase_HisJ"/>
</dbReference>
<dbReference type="PANTHER" id="PTHR21039">
    <property type="entry name" value="HISTIDINOL PHOSPHATASE-RELATED"/>
    <property type="match status" value="1"/>
</dbReference>
<dbReference type="Proteomes" id="UP000441354">
    <property type="component" value="Unassembled WGS sequence"/>
</dbReference>
<feature type="domain" description="PHP" evidence="9">
    <location>
        <begin position="4"/>
        <end position="213"/>
    </location>
</feature>
<keyword evidence="11" id="KW-1185">Reference proteome</keyword>
<comment type="pathway">
    <text evidence="1 8">Amino-acid biosynthesis; L-histidine biosynthesis; L-histidine from 5-phospho-alpha-D-ribose 1-diphosphate: step 8/9.</text>
</comment>
<organism evidence="10 11">
    <name type="scientific">Bacillus mesophilum</name>
    <dbReference type="NCBI Taxonomy" id="1071718"/>
    <lineage>
        <taxon>Bacteria</taxon>
        <taxon>Bacillati</taxon>
        <taxon>Bacillota</taxon>
        <taxon>Bacilli</taxon>
        <taxon>Bacillales</taxon>
        <taxon>Bacillaceae</taxon>
        <taxon>Bacillus</taxon>
    </lineage>
</organism>
<evidence type="ECO:0000256" key="1">
    <source>
        <dbReference type="ARBA" id="ARBA00004970"/>
    </source>
</evidence>
<dbReference type="SUPFAM" id="SSF89550">
    <property type="entry name" value="PHP domain-like"/>
    <property type="match status" value="1"/>
</dbReference>
<keyword evidence="5 8" id="KW-0378">Hydrolase</keyword>
<comment type="catalytic activity">
    <reaction evidence="7 8">
        <text>L-histidinol phosphate + H2O = L-histidinol + phosphate</text>
        <dbReference type="Rhea" id="RHEA:14465"/>
        <dbReference type="ChEBI" id="CHEBI:15377"/>
        <dbReference type="ChEBI" id="CHEBI:43474"/>
        <dbReference type="ChEBI" id="CHEBI:57699"/>
        <dbReference type="ChEBI" id="CHEBI:57980"/>
        <dbReference type="EC" id="3.1.3.15"/>
    </reaction>
</comment>
<evidence type="ECO:0000256" key="5">
    <source>
        <dbReference type="ARBA" id="ARBA00022801"/>
    </source>
</evidence>
<evidence type="ECO:0000256" key="7">
    <source>
        <dbReference type="ARBA" id="ARBA00049158"/>
    </source>
</evidence>
<evidence type="ECO:0000256" key="3">
    <source>
        <dbReference type="ARBA" id="ARBA00013085"/>
    </source>
</evidence>
<evidence type="ECO:0000313" key="11">
    <source>
        <dbReference type="Proteomes" id="UP000441354"/>
    </source>
</evidence>
<protein>
    <recommendedName>
        <fullName evidence="3 8">Histidinol-phosphatase</fullName>
        <shortName evidence="8">HolPase</shortName>
        <ecNumber evidence="3 8">3.1.3.15</ecNumber>
    </recommendedName>
</protein>
<dbReference type="EMBL" id="WBOT01000002">
    <property type="protein sequence ID" value="KAB2334239.1"/>
    <property type="molecule type" value="Genomic_DNA"/>
</dbReference>
<dbReference type="RefSeq" id="WP_151573554.1">
    <property type="nucleotide sequence ID" value="NZ_WBOT01000002.1"/>
</dbReference>
<dbReference type="GO" id="GO:0004401">
    <property type="term" value="F:histidinol-phosphatase activity"/>
    <property type="evidence" value="ECO:0007669"/>
    <property type="project" value="UniProtKB-UniRule"/>
</dbReference>
<dbReference type="EC" id="3.1.3.15" evidence="3 8"/>
<gene>
    <name evidence="10" type="primary">hisJ</name>
    <name evidence="10" type="ORF">F7732_09215</name>
</gene>
<name>A0A7V7UWS5_9BACI</name>
<accession>A0A7V7UWS5</accession>
<dbReference type="GO" id="GO:0000105">
    <property type="term" value="P:L-histidine biosynthetic process"/>
    <property type="evidence" value="ECO:0007669"/>
    <property type="project" value="UniProtKB-UniRule"/>
</dbReference>
<keyword evidence="4 8" id="KW-0028">Amino-acid biosynthesis</keyword>
<dbReference type="InterPro" id="IPR016195">
    <property type="entry name" value="Pol/histidinol_Pase-like"/>
</dbReference>
<dbReference type="CDD" id="cd12110">
    <property type="entry name" value="PHP_HisPPase_Hisj_like"/>
    <property type="match status" value="1"/>
</dbReference>
<dbReference type="UniPathway" id="UPA00031">
    <property type="reaction ID" value="UER00013"/>
</dbReference>
<evidence type="ECO:0000256" key="6">
    <source>
        <dbReference type="ARBA" id="ARBA00023102"/>
    </source>
</evidence>
<dbReference type="Gene3D" id="3.20.20.140">
    <property type="entry name" value="Metal-dependent hydrolases"/>
    <property type="match status" value="1"/>
</dbReference>
<dbReference type="PANTHER" id="PTHR21039:SF0">
    <property type="entry name" value="HISTIDINOL-PHOSPHATASE"/>
    <property type="match status" value="1"/>
</dbReference>
<evidence type="ECO:0000259" key="9">
    <source>
        <dbReference type="Pfam" id="PF02811"/>
    </source>
</evidence>
<dbReference type="GO" id="GO:0005737">
    <property type="term" value="C:cytoplasm"/>
    <property type="evidence" value="ECO:0007669"/>
    <property type="project" value="TreeGrafter"/>
</dbReference>
<dbReference type="Pfam" id="PF02811">
    <property type="entry name" value="PHP"/>
    <property type="match status" value="1"/>
</dbReference>
<evidence type="ECO:0000256" key="4">
    <source>
        <dbReference type="ARBA" id="ARBA00022605"/>
    </source>
</evidence>
<evidence type="ECO:0000313" key="10">
    <source>
        <dbReference type="EMBL" id="KAB2334239.1"/>
    </source>
</evidence>
<evidence type="ECO:0000256" key="2">
    <source>
        <dbReference type="ARBA" id="ARBA00009152"/>
    </source>
</evidence>
<reference evidence="10 11" key="1">
    <citation type="journal article" date="2014" name="Arch. Microbiol.">
        <title>Bacillus mesophilum sp. nov., strain IITR-54T, a novel 4-chlorobiphenyl dechlorinating bacterium.</title>
        <authorList>
            <person name="Manickam N."/>
            <person name="Singh N.K."/>
            <person name="Bajaj A."/>
            <person name="Kumar R.M."/>
            <person name="Kaur G."/>
            <person name="Kaur N."/>
            <person name="Bala M."/>
            <person name="Kumar A."/>
            <person name="Mayilraj S."/>
        </authorList>
    </citation>
    <scope>NUCLEOTIDE SEQUENCE [LARGE SCALE GENOMIC DNA]</scope>
    <source>
        <strain evidence="10 11">IITR-54</strain>
    </source>
</reference>
<comment type="similarity">
    <text evidence="2 8">Belongs to the PHP hydrolase family. HisK subfamily.</text>
</comment>
<dbReference type="OrthoDB" id="9775255at2"/>